<dbReference type="RefSeq" id="WP_003595977.1">
    <property type="nucleotide sequence ID" value="NC_012811.1"/>
</dbReference>
<reference evidence="1 2" key="1">
    <citation type="journal article" date="2009" name="PLoS ONE">
        <title>Methylobacterium genome sequences: a reference blueprint to investigate microbial metabolism of C1 compounds from natural and industrial sources.</title>
        <authorList>
            <person name="Vuilleumier S."/>
            <person name="Chistoserdova L."/>
            <person name="Lee M.-C."/>
            <person name="Bringel F."/>
            <person name="Lajus A."/>
            <person name="Zhou Y."/>
            <person name="Gourion B."/>
            <person name="Barbe V."/>
            <person name="Chang J."/>
            <person name="Cruveiller S."/>
            <person name="Dossat C."/>
            <person name="Gillett W."/>
            <person name="Gruffaz C."/>
            <person name="Haugen E."/>
            <person name="Hourcade E."/>
            <person name="Levy R."/>
            <person name="Mangenot S."/>
            <person name="Muller E."/>
            <person name="Nadalig T."/>
            <person name="Pagni M."/>
            <person name="Penny C."/>
            <person name="Peyraud R."/>
            <person name="Robinson D.G."/>
            <person name="Roche D."/>
            <person name="Rouy Z."/>
            <person name="Saenampechek C."/>
            <person name="Salvignol G."/>
            <person name="Vallenet D."/>
            <person name="Wu Z."/>
            <person name="Marx C.J."/>
            <person name="Vorholt J.A."/>
            <person name="Olson M.V."/>
            <person name="Kaul R."/>
            <person name="Weissenbach J."/>
            <person name="Medigue C."/>
            <person name="Lidstrom M.E."/>
        </authorList>
    </citation>
    <scope>NUCLEOTIDE SEQUENCE [LARGE SCALE GENOMIC DNA]</scope>
    <source>
        <strain evidence="2">ATCC 14718 / DSM 1338 / JCM 2805 / NCIMB 9133 / AM1</strain>
    </source>
</reference>
<sequence length="198" mass="21991">MNHTDPAKALQQHARLLALTVRWREHLPAHAGGPFQDAVAIYLNDRLTAHESALRHGDVDECDERDMLSERLLAGLKRANLLGDMNYRLDDFHERKPDVESSEELEYLQRENELMCALDLGLSLPQPGTSRFDGLLSRWEALDPRWIYYHGVDDGLARSLAAMAPIAEACLALAAGIADPEAYAPFVPPADEASGPRP</sequence>
<accession>C5B6E1</accession>
<geneLocation type="plasmid" evidence="1 2">
    <name>megaplasmid</name>
</geneLocation>
<evidence type="ECO:0000313" key="2">
    <source>
        <dbReference type="Proteomes" id="UP000009081"/>
    </source>
</evidence>
<dbReference type="EMBL" id="CP001511">
    <property type="protein sequence ID" value="ACS44023.1"/>
    <property type="molecule type" value="Genomic_DNA"/>
</dbReference>
<dbReference type="Proteomes" id="UP000009081">
    <property type="component" value="Plasmid megaplasmid"/>
</dbReference>
<dbReference type="HOGENOM" id="CLU_1376767_0_0_5"/>
<organism evidence="1 2">
    <name type="scientific">Methylorubrum extorquens (strain ATCC 14718 / DSM 1338 / JCM 2805 / NCIMB 9133 / AM1)</name>
    <name type="common">Methylobacterium extorquens</name>
    <dbReference type="NCBI Taxonomy" id="272630"/>
    <lineage>
        <taxon>Bacteria</taxon>
        <taxon>Pseudomonadati</taxon>
        <taxon>Pseudomonadota</taxon>
        <taxon>Alphaproteobacteria</taxon>
        <taxon>Hyphomicrobiales</taxon>
        <taxon>Methylobacteriaceae</taxon>
        <taxon>Methylorubrum</taxon>
    </lineage>
</organism>
<name>C5B6E1_METEA</name>
<gene>
    <name evidence="1" type="ordered locus">MexAM1_META2p1282</name>
</gene>
<keyword evidence="2" id="KW-1185">Reference proteome</keyword>
<evidence type="ECO:0000313" key="1">
    <source>
        <dbReference type="EMBL" id="ACS44023.1"/>
    </source>
</evidence>
<proteinExistence type="predicted"/>
<dbReference type="AlphaFoldDB" id="C5B6E1"/>
<keyword evidence="1" id="KW-0614">Plasmid</keyword>
<dbReference type="KEGG" id="mea:Mex_2p1282"/>
<protein>
    <submittedName>
        <fullName evidence="1">Uncharacterized protein</fullName>
    </submittedName>
</protein>